<dbReference type="EMBL" id="OZ037945">
    <property type="protein sequence ID" value="CAL1700985.1"/>
    <property type="molecule type" value="Genomic_DNA"/>
</dbReference>
<evidence type="ECO:0000313" key="1">
    <source>
        <dbReference type="EMBL" id="CAL1700985.1"/>
    </source>
</evidence>
<proteinExistence type="predicted"/>
<protein>
    <submittedName>
        <fullName evidence="1">Uncharacterized protein</fullName>
    </submittedName>
</protein>
<keyword evidence="2" id="KW-1185">Reference proteome</keyword>
<accession>A0ABP1CZ99</accession>
<reference evidence="2" key="1">
    <citation type="submission" date="2024-04" db="EMBL/GenBank/DDBJ databases">
        <authorList>
            <person name="Shaw F."/>
            <person name="Minotto A."/>
        </authorList>
    </citation>
    <scope>NUCLEOTIDE SEQUENCE [LARGE SCALE GENOMIC DNA]</scope>
</reference>
<gene>
    <name evidence="1" type="ORF">GFSPODELE1_LOCUS3378</name>
</gene>
<sequence length="156" mass="17136">MQQLNIHDVDRYRGSILCLDRNSYYNGPPAGVGPGVNSKLSLYICCSVRAGYHGTSDRAPLALEHGPWNYQPDVVLSLTAWTGTRESNGPCAHLVQKNFTLCSVTEPGPSFVLRGTTDTNRLGITPDRDQAWIGLQSINGRRCRTNKWTAITLSST</sequence>
<name>A0ABP1CZ99_9APHY</name>
<evidence type="ECO:0000313" key="2">
    <source>
        <dbReference type="Proteomes" id="UP001497453"/>
    </source>
</evidence>
<organism evidence="1 2">
    <name type="scientific">Somion occarium</name>
    <dbReference type="NCBI Taxonomy" id="3059160"/>
    <lineage>
        <taxon>Eukaryota</taxon>
        <taxon>Fungi</taxon>
        <taxon>Dikarya</taxon>
        <taxon>Basidiomycota</taxon>
        <taxon>Agaricomycotina</taxon>
        <taxon>Agaricomycetes</taxon>
        <taxon>Polyporales</taxon>
        <taxon>Cerrenaceae</taxon>
        <taxon>Somion</taxon>
    </lineage>
</organism>
<dbReference type="Proteomes" id="UP001497453">
    <property type="component" value="Chromosome 2"/>
</dbReference>